<evidence type="ECO:0008006" key="3">
    <source>
        <dbReference type="Google" id="ProtNLM"/>
    </source>
</evidence>
<name>A0A2S8IYE3_RHOOP</name>
<reference evidence="2" key="1">
    <citation type="submission" date="2018-02" db="EMBL/GenBank/DDBJ databases">
        <title>Draft genome sequencing of Rhodococcus opacus KU647198.</title>
        <authorList>
            <person name="Zheng B.-X."/>
        </authorList>
    </citation>
    <scope>NUCLEOTIDE SEQUENCE [LARGE SCALE GENOMIC DNA]</scope>
    <source>
        <strain evidence="2">04-OD7</strain>
    </source>
</reference>
<dbReference type="AlphaFoldDB" id="A0A2S8IYE3"/>
<proteinExistence type="predicted"/>
<dbReference type="Proteomes" id="UP000239290">
    <property type="component" value="Unassembled WGS sequence"/>
</dbReference>
<accession>A0A2S8IYE3</accession>
<evidence type="ECO:0000313" key="1">
    <source>
        <dbReference type="EMBL" id="PQP19811.1"/>
    </source>
</evidence>
<dbReference type="EMBL" id="PUIO01000043">
    <property type="protein sequence ID" value="PQP19811.1"/>
    <property type="molecule type" value="Genomic_DNA"/>
</dbReference>
<protein>
    <recommendedName>
        <fullName evidence="3">DUF3263 domain-containing protein</fullName>
    </recommendedName>
</protein>
<sequence length="76" mass="8551">MTVGTTRVNRMVAFEVRWCALGGGPAETIMADFGMDAAAFFRHLAEYLELSPPTPLRPDLLERMKAVARRRLWLAT</sequence>
<comment type="caution">
    <text evidence="1">The sequence shown here is derived from an EMBL/GenBank/DDBJ whole genome shotgun (WGS) entry which is preliminary data.</text>
</comment>
<organism evidence="1 2">
    <name type="scientific">Rhodococcus opacus</name>
    <name type="common">Nocardia opaca</name>
    <dbReference type="NCBI Taxonomy" id="37919"/>
    <lineage>
        <taxon>Bacteria</taxon>
        <taxon>Bacillati</taxon>
        <taxon>Actinomycetota</taxon>
        <taxon>Actinomycetes</taxon>
        <taxon>Mycobacteriales</taxon>
        <taxon>Nocardiaceae</taxon>
        <taxon>Rhodococcus</taxon>
    </lineage>
</organism>
<gene>
    <name evidence="1" type="ORF">C5613_29600</name>
</gene>
<evidence type="ECO:0000313" key="2">
    <source>
        <dbReference type="Proteomes" id="UP000239290"/>
    </source>
</evidence>